<dbReference type="Proteomes" id="UP000710432">
    <property type="component" value="Unassembled WGS sequence"/>
</dbReference>
<dbReference type="InterPro" id="IPR002222">
    <property type="entry name" value="Ribosomal_uS19"/>
</dbReference>
<evidence type="ECO:0000313" key="5">
    <source>
        <dbReference type="EMBL" id="KAH0519709.1"/>
    </source>
</evidence>
<dbReference type="InterPro" id="IPR023575">
    <property type="entry name" value="Ribosomal_uS19_SF"/>
</dbReference>
<organism evidence="5 6">
    <name type="scientific">Microtus ochrogaster</name>
    <name type="common">Prairie vole</name>
    <dbReference type="NCBI Taxonomy" id="79684"/>
    <lineage>
        <taxon>Eukaryota</taxon>
        <taxon>Metazoa</taxon>
        <taxon>Chordata</taxon>
        <taxon>Craniata</taxon>
        <taxon>Vertebrata</taxon>
        <taxon>Euteleostomi</taxon>
        <taxon>Mammalia</taxon>
        <taxon>Eutheria</taxon>
        <taxon>Euarchontoglires</taxon>
        <taxon>Glires</taxon>
        <taxon>Rodentia</taxon>
        <taxon>Myomorpha</taxon>
        <taxon>Muroidea</taxon>
        <taxon>Cricetidae</taxon>
        <taxon>Arvicolinae</taxon>
        <taxon>Microtus</taxon>
    </lineage>
</organism>
<gene>
    <name evidence="5" type="ORF">LTLLF_110700</name>
</gene>
<evidence type="ECO:0000256" key="2">
    <source>
        <dbReference type="ARBA" id="ARBA00022980"/>
    </source>
</evidence>
<dbReference type="GO" id="GO:0022627">
    <property type="term" value="C:cytosolic small ribosomal subunit"/>
    <property type="evidence" value="ECO:0007669"/>
    <property type="project" value="TreeGrafter"/>
</dbReference>
<sequence>MGKPVKTHLGDMILLPEMVGSMVGVYNVKTFNQVEIKPQTIDCYPGAYSSTYKPLKHSHKCVWVPPTPPASSPSSSCGP</sequence>
<dbReference type="EMBL" id="JAATJU010003600">
    <property type="protein sequence ID" value="KAH0519709.1"/>
    <property type="molecule type" value="Genomic_DNA"/>
</dbReference>
<protein>
    <recommendedName>
        <fullName evidence="4">40S ribosomal protein S15</fullName>
    </recommendedName>
</protein>
<name>A0A8J6H0P6_MICOH</name>
<evidence type="ECO:0000313" key="6">
    <source>
        <dbReference type="Proteomes" id="UP000710432"/>
    </source>
</evidence>
<evidence type="ECO:0000256" key="4">
    <source>
        <dbReference type="ARBA" id="ARBA00035469"/>
    </source>
</evidence>
<comment type="caution">
    <text evidence="5">The sequence shown here is derived from an EMBL/GenBank/DDBJ whole genome shotgun (WGS) entry which is preliminary data.</text>
</comment>
<reference evidence="5" key="1">
    <citation type="submission" date="2020-03" db="EMBL/GenBank/DDBJ databases">
        <title>Studies in the Genomics of Life Span.</title>
        <authorList>
            <person name="Glass D."/>
        </authorList>
    </citation>
    <scope>NUCLEOTIDE SEQUENCE</scope>
    <source>
        <strain evidence="5">LTLLF</strain>
        <tissue evidence="5">Muscle</tissue>
    </source>
</reference>
<keyword evidence="2 5" id="KW-0689">Ribosomal protein</keyword>
<keyword evidence="3" id="KW-0687">Ribonucleoprotein</keyword>
<dbReference type="GO" id="GO:0000028">
    <property type="term" value="P:ribosomal small subunit assembly"/>
    <property type="evidence" value="ECO:0007669"/>
    <property type="project" value="TreeGrafter"/>
</dbReference>
<dbReference type="PANTHER" id="PTHR11880:SF2">
    <property type="entry name" value="SMALL RIBOSOMAL SUBUNIT PROTEIN US19"/>
    <property type="match status" value="1"/>
</dbReference>
<evidence type="ECO:0000256" key="3">
    <source>
        <dbReference type="ARBA" id="ARBA00023274"/>
    </source>
</evidence>
<dbReference type="Pfam" id="PF00203">
    <property type="entry name" value="Ribosomal_S19"/>
    <property type="match status" value="1"/>
</dbReference>
<dbReference type="GO" id="GO:0003735">
    <property type="term" value="F:structural constituent of ribosome"/>
    <property type="evidence" value="ECO:0007669"/>
    <property type="project" value="InterPro"/>
</dbReference>
<accession>A0A8J6H0P6</accession>
<dbReference type="GO" id="GO:0006412">
    <property type="term" value="P:translation"/>
    <property type="evidence" value="ECO:0007669"/>
    <property type="project" value="InterPro"/>
</dbReference>
<dbReference type="AlphaFoldDB" id="A0A8J6H0P6"/>
<comment type="similarity">
    <text evidence="1">Belongs to the universal ribosomal protein uS19 family.</text>
</comment>
<dbReference type="Gene3D" id="3.30.860.10">
    <property type="entry name" value="30s Ribosomal Protein S19, Chain A"/>
    <property type="match status" value="1"/>
</dbReference>
<evidence type="ECO:0000256" key="1">
    <source>
        <dbReference type="ARBA" id="ARBA00007345"/>
    </source>
</evidence>
<dbReference type="SUPFAM" id="SSF54570">
    <property type="entry name" value="Ribosomal protein S19"/>
    <property type="match status" value="1"/>
</dbReference>
<dbReference type="PANTHER" id="PTHR11880">
    <property type="entry name" value="RIBOSOMAL PROTEIN S19P FAMILY MEMBER"/>
    <property type="match status" value="1"/>
</dbReference>
<proteinExistence type="inferred from homology"/>